<evidence type="ECO:0000256" key="3">
    <source>
        <dbReference type="ARBA" id="ARBA00022827"/>
    </source>
</evidence>
<proteinExistence type="predicted"/>
<dbReference type="PRINTS" id="PR00411">
    <property type="entry name" value="PNDRDTASEI"/>
</dbReference>
<evidence type="ECO:0000256" key="5">
    <source>
        <dbReference type="SAM" id="MobiDB-lite"/>
    </source>
</evidence>
<feature type="domain" description="FAD/NAD(P)-binding" evidence="6">
    <location>
        <begin position="5"/>
        <end position="312"/>
    </location>
</feature>
<dbReference type="InterPro" id="IPR023753">
    <property type="entry name" value="FAD/NAD-binding_dom"/>
</dbReference>
<sequence length="445" mass="46789">MTEPLVIIGGGLASGGAVRAIRDGGHDGDIVVISTEPHHPYERPPLSRDYLRREATRSSVFTLAPGWYAENHVDVRTASTVVALDVHSHRLTVADGQDLKYSKLLLATGSSPRSAGLPGEDLLGVLSLRTLENSDLLHATLQEAVRDGGGRLVVIGDGWIGLEVAASARTMGLEVTVLGHGSQPLGKVLGETMGAFYADVHTAHGVIFRRQVVVASIDGIDGRVHGVTLGDGSVIAADVVLVAVGAAPNTGLAVSAGIAVRARELGGGIAVNGCLTTSAPDVYAAGDVASIPSIVYDRPLRVEHWDTALRSGPHAGAAMIGSDTLYDHLPYFYSDQYDVGMEYTGFTAGPGDYDDVVISGSLQSREFVAFWTSQGRVRAGMAVNSWDRIPEIDALIRSRTRAAPDELERFHERPARPQNWSTPTAGGTGSGEACTGSSPSQKSTK</sequence>
<dbReference type="PANTHER" id="PTHR43557">
    <property type="entry name" value="APOPTOSIS-INDUCING FACTOR 1"/>
    <property type="match status" value="1"/>
</dbReference>
<evidence type="ECO:0000256" key="1">
    <source>
        <dbReference type="ARBA" id="ARBA00001974"/>
    </source>
</evidence>
<gene>
    <name evidence="8" type="ORF">NVV95_01405</name>
</gene>
<evidence type="ECO:0000313" key="8">
    <source>
        <dbReference type="EMBL" id="MCS5713201.1"/>
    </source>
</evidence>
<name>A0ABT2GAH8_9MICO</name>
<evidence type="ECO:0000256" key="2">
    <source>
        <dbReference type="ARBA" id="ARBA00022630"/>
    </source>
</evidence>
<feature type="domain" description="Reductase C-terminal" evidence="7">
    <location>
        <begin position="331"/>
        <end position="407"/>
    </location>
</feature>
<feature type="compositionally biased region" description="Basic and acidic residues" evidence="5">
    <location>
        <begin position="405"/>
        <end position="415"/>
    </location>
</feature>
<evidence type="ECO:0000313" key="9">
    <source>
        <dbReference type="Proteomes" id="UP001165580"/>
    </source>
</evidence>
<dbReference type="Gene3D" id="3.30.390.30">
    <property type="match status" value="1"/>
</dbReference>
<accession>A0ABT2GAH8</accession>
<feature type="region of interest" description="Disordered" evidence="5">
    <location>
        <begin position="405"/>
        <end position="445"/>
    </location>
</feature>
<evidence type="ECO:0000259" key="7">
    <source>
        <dbReference type="Pfam" id="PF14759"/>
    </source>
</evidence>
<dbReference type="InterPro" id="IPR028202">
    <property type="entry name" value="Reductase_C"/>
</dbReference>
<dbReference type="SUPFAM" id="SSF55424">
    <property type="entry name" value="FAD/NAD-linked reductases, dimerisation (C-terminal) domain"/>
    <property type="match status" value="1"/>
</dbReference>
<dbReference type="InterPro" id="IPR016156">
    <property type="entry name" value="FAD/NAD-linked_Rdtase_dimer_sf"/>
</dbReference>
<dbReference type="Proteomes" id="UP001165580">
    <property type="component" value="Unassembled WGS sequence"/>
</dbReference>
<keyword evidence="3" id="KW-0274">FAD</keyword>
<comment type="caution">
    <text evidence="8">The sequence shown here is derived from an EMBL/GenBank/DDBJ whole genome shotgun (WGS) entry which is preliminary data.</text>
</comment>
<feature type="compositionally biased region" description="Polar residues" evidence="5">
    <location>
        <begin position="435"/>
        <end position="445"/>
    </location>
</feature>
<keyword evidence="4" id="KW-0560">Oxidoreductase</keyword>
<dbReference type="PANTHER" id="PTHR43557:SF2">
    <property type="entry name" value="RIESKE DOMAIN-CONTAINING PROTEIN-RELATED"/>
    <property type="match status" value="1"/>
</dbReference>
<dbReference type="InterPro" id="IPR050446">
    <property type="entry name" value="FAD-oxidoreductase/Apoptosis"/>
</dbReference>
<dbReference type="Pfam" id="PF14759">
    <property type="entry name" value="Reductase_C"/>
    <property type="match status" value="1"/>
</dbReference>
<dbReference type="RefSeq" id="WP_259484750.1">
    <property type="nucleotide sequence ID" value="NZ_JANTEZ010000001.1"/>
</dbReference>
<organism evidence="8 9">
    <name type="scientific">Herbiconiux gentiana</name>
    <dbReference type="NCBI Taxonomy" id="2970912"/>
    <lineage>
        <taxon>Bacteria</taxon>
        <taxon>Bacillati</taxon>
        <taxon>Actinomycetota</taxon>
        <taxon>Actinomycetes</taxon>
        <taxon>Micrococcales</taxon>
        <taxon>Microbacteriaceae</taxon>
        <taxon>Herbiconiux</taxon>
    </lineage>
</organism>
<comment type="cofactor">
    <cofactor evidence="1">
        <name>FAD</name>
        <dbReference type="ChEBI" id="CHEBI:57692"/>
    </cofactor>
</comment>
<evidence type="ECO:0000259" key="6">
    <source>
        <dbReference type="Pfam" id="PF07992"/>
    </source>
</evidence>
<dbReference type="SUPFAM" id="SSF51905">
    <property type="entry name" value="FAD/NAD(P)-binding domain"/>
    <property type="match status" value="2"/>
</dbReference>
<protein>
    <submittedName>
        <fullName evidence="8">NAD(P)/FAD-dependent oxidoreductase</fullName>
    </submittedName>
</protein>
<keyword evidence="2" id="KW-0285">Flavoprotein</keyword>
<evidence type="ECO:0000256" key="4">
    <source>
        <dbReference type="ARBA" id="ARBA00023002"/>
    </source>
</evidence>
<reference evidence="8" key="1">
    <citation type="submission" date="2022-08" db="EMBL/GenBank/DDBJ databases">
        <authorList>
            <person name="Deng Y."/>
            <person name="Han X.-F."/>
            <person name="Zhang Y.-Q."/>
        </authorList>
    </citation>
    <scope>NUCLEOTIDE SEQUENCE</scope>
    <source>
        <strain evidence="8">CPCC 205716</strain>
    </source>
</reference>
<dbReference type="Pfam" id="PF07992">
    <property type="entry name" value="Pyr_redox_2"/>
    <property type="match status" value="1"/>
</dbReference>
<dbReference type="InterPro" id="IPR036188">
    <property type="entry name" value="FAD/NAD-bd_sf"/>
</dbReference>
<keyword evidence="9" id="KW-1185">Reference proteome</keyword>
<dbReference type="Gene3D" id="3.50.50.60">
    <property type="entry name" value="FAD/NAD(P)-binding domain"/>
    <property type="match status" value="2"/>
</dbReference>
<dbReference type="PRINTS" id="PR00368">
    <property type="entry name" value="FADPNR"/>
</dbReference>
<dbReference type="EMBL" id="JANTEZ010000001">
    <property type="protein sequence ID" value="MCS5713201.1"/>
    <property type="molecule type" value="Genomic_DNA"/>
</dbReference>